<accession>A0A930UJ64</accession>
<keyword evidence="1" id="KW-0813">Transport</keyword>
<evidence type="ECO:0000256" key="2">
    <source>
        <dbReference type="ARBA" id="ARBA00022475"/>
    </source>
</evidence>
<dbReference type="GO" id="GO:0005524">
    <property type="term" value="F:ATP binding"/>
    <property type="evidence" value="ECO:0007669"/>
    <property type="project" value="UniProtKB-KW"/>
</dbReference>
<dbReference type="Gene3D" id="3.40.50.300">
    <property type="entry name" value="P-loop containing nucleotide triphosphate hydrolases"/>
    <property type="match status" value="1"/>
</dbReference>
<dbReference type="EMBL" id="JADHEI010000055">
    <property type="protein sequence ID" value="MBF2735917.1"/>
    <property type="molecule type" value="Genomic_DNA"/>
</dbReference>
<dbReference type="SUPFAM" id="SSF50331">
    <property type="entry name" value="MOP-like"/>
    <property type="match status" value="1"/>
</dbReference>
<dbReference type="Pfam" id="PF00005">
    <property type="entry name" value="ABC_tran"/>
    <property type="match status" value="1"/>
</dbReference>
<proteinExistence type="predicted"/>
<dbReference type="PROSITE" id="PS00211">
    <property type="entry name" value="ABC_TRANSPORTER_1"/>
    <property type="match status" value="1"/>
</dbReference>
<dbReference type="InterPro" id="IPR015855">
    <property type="entry name" value="ABC_transpr_MalK-like"/>
</dbReference>
<keyword evidence="3" id="KW-0547">Nucleotide-binding</keyword>
<evidence type="ECO:0000313" key="8">
    <source>
        <dbReference type="EMBL" id="MBF2735917.1"/>
    </source>
</evidence>
<dbReference type="PANTHER" id="PTHR43875">
    <property type="entry name" value="MALTODEXTRIN IMPORT ATP-BINDING PROTEIN MSMX"/>
    <property type="match status" value="1"/>
</dbReference>
<reference evidence="8" key="1">
    <citation type="submission" date="2020-10" db="EMBL/GenBank/DDBJ databases">
        <title>An improved Amphimedon queenslandica hologenome assembly reveals how three proteobacterial symbionts can extend the metabolic phenotypic of their marine sponge host.</title>
        <authorList>
            <person name="Degnan B."/>
            <person name="Degnan S."/>
            <person name="Xiang X."/>
        </authorList>
    </citation>
    <scope>NUCLEOTIDE SEQUENCE</scope>
    <source>
        <strain evidence="8">AqS2</strain>
    </source>
</reference>
<evidence type="ECO:0000256" key="1">
    <source>
        <dbReference type="ARBA" id="ARBA00022448"/>
    </source>
</evidence>
<dbReference type="InterPro" id="IPR027417">
    <property type="entry name" value="P-loop_NTPase"/>
</dbReference>
<dbReference type="InterPro" id="IPR012340">
    <property type="entry name" value="NA-bd_OB-fold"/>
</dbReference>
<dbReference type="Gene3D" id="2.40.50.100">
    <property type="match status" value="1"/>
</dbReference>
<dbReference type="SMART" id="SM00382">
    <property type="entry name" value="AAA"/>
    <property type="match status" value="1"/>
</dbReference>
<keyword evidence="6" id="KW-0472">Membrane</keyword>
<evidence type="ECO:0000256" key="5">
    <source>
        <dbReference type="ARBA" id="ARBA00022967"/>
    </source>
</evidence>
<protein>
    <submittedName>
        <fullName evidence="8">ATP-binding cassette domain-containing protein</fullName>
    </submittedName>
</protein>
<sequence length="361" mass="39148">MPKIELEGLSKAYEDGMVVAGLDLTMPDGEFTVIVGASGCGKSTTLRMIAGLEEASAGRIVIDGRDVTRLEPKERDIAMVFQDYALYPHMDVARNMSFALRLARRPKAEIDERVKAAAAALDLLPYLHRKPSELSGGQRQRVAMGRALTRDAGTFLFDEPLSNLDAKLRVQMRIELALMSRRLRKNMIYVTHDQVEAMTLGHRIVVMDGGRIMQAGPPEELYERPANRFVGGFLGSPPMNFLPGDIVQHNGAPALKGEGYTLILSEARQKALAARQGGGKVVAGIRPADFVRGDSGIDMEILVSEYIGSRRVLTAAIGERQVMVEAGAEERAAPGDACSFTVAAERIHLFDDETGKAIGGG</sequence>
<evidence type="ECO:0000256" key="4">
    <source>
        <dbReference type="ARBA" id="ARBA00022840"/>
    </source>
</evidence>
<dbReference type="GO" id="GO:0055052">
    <property type="term" value="C:ATP-binding cassette (ABC) transporter complex, substrate-binding subunit-containing"/>
    <property type="evidence" value="ECO:0007669"/>
    <property type="project" value="TreeGrafter"/>
</dbReference>
<keyword evidence="4 8" id="KW-0067">ATP-binding</keyword>
<dbReference type="InterPro" id="IPR003439">
    <property type="entry name" value="ABC_transporter-like_ATP-bd"/>
</dbReference>
<dbReference type="InterPro" id="IPR008995">
    <property type="entry name" value="Mo/tungstate-bd_C_term_dom"/>
</dbReference>
<dbReference type="GO" id="GO:0140359">
    <property type="term" value="F:ABC-type transporter activity"/>
    <property type="evidence" value="ECO:0007669"/>
    <property type="project" value="InterPro"/>
</dbReference>
<evidence type="ECO:0000313" key="9">
    <source>
        <dbReference type="Proteomes" id="UP000604381"/>
    </source>
</evidence>
<dbReference type="SUPFAM" id="SSF52540">
    <property type="entry name" value="P-loop containing nucleoside triphosphate hydrolases"/>
    <property type="match status" value="1"/>
</dbReference>
<keyword evidence="5" id="KW-1278">Translocase</keyword>
<organism evidence="8 9">
    <name type="scientific">Candidatus Amphirhobacter heronislandensis</name>
    <dbReference type="NCBI Taxonomy" id="1732024"/>
    <lineage>
        <taxon>Bacteria</taxon>
        <taxon>Pseudomonadati</taxon>
        <taxon>Pseudomonadota</taxon>
        <taxon>Gammaproteobacteria</taxon>
        <taxon>Candidatus Tethybacterales</taxon>
        <taxon>Candidatus Tethybacteraceae</taxon>
        <taxon>Candidatus Amphirhobacter</taxon>
    </lineage>
</organism>
<dbReference type="GO" id="GO:0016887">
    <property type="term" value="F:ATP hydrolysis activity"/>
    <property type="evidence" value="ECO:0007669"/>
    <property type="project" value="InterPro"/>
</dbReference>
<dbReference type="AlphaFoldDB" id="A0A930UJ64"/>
<dbReference type="InterPro" id="IPR040582">
    <property type="entry name" value="OB_MalK-like"/>
</dbReference>
<dbReference type="InterPro" id="IPR003593">
    <property type="entry name" value="AAA+_ATPase"/>
</dbReference>
<dbReference type="FunFam" id="3.40.50.300:FF:000042">
    <property type="entry name" value="Maltose/maltodextrin ABC transporter, ATP-binding protein"/>
    <property type="match status" value="1"/>
</dbReference>
<gene>
    <name evidence="8" type="ORF">ISN26_07625</name>
</gene>
<keyword evidence="9" id="KW-1185">Reference proteome</keyword>
<dbReference type="PANTHER" id="PTHR43875:SF15">
    <property type="entry name" value="TREHALOSE IMPORT ATP-BINDING PROTEIN SUGC"/>
    <property type="match status" value="1"/>
</dbReference>
<feature type="domain" description="ABC transporter" evidence="7">
    <location>
        <begin position="4"/>
        <end position="234"/>
    </location>
</feature>
<dbReference type="InterPro" id="IPR017871">
    <property type="entry name" value="ABC_transporter-like_CS"/>
</dbReference>
<dbReference type="CDD" id="cd03301">
    <property type="entry name" value="ABC_MalK_N"/>
    <property type="match status" value="1"/>
</dbReference>
<dbReference type="Pfam" id="PF17912">
    <property type="entry name" value="OB_MalK"/>
    <property type="match status" value="1"/>
</dbReference>
<evidence type="ECO:0000259" key="7">
    <source>
        <dbReference type="PROSITE" id="PS50893"/>
    </source>
</evidence>
<dbReference type="Proteomes" id="UP000604381">
    <property type="component" value="Unassembled WGS sequence"/>
</dbReference>
<evidence type="ECO:0000256" key="3">
    <source>
        <dbReference type="ARBA" id="ARBA00022741"/>
    </source>
</evidence>
<comment type="caution">
    <text evidence="8">The sequence shown here is derived from an EMBL/GenBank/DDBJ whole genome shotgun (WGS) entry which is preliminary data.</text>
</comment>
<keyword evidence="2" id="KW-1003">Cell membrane</keyword>
<evidence type="ECO:0000256" key="6">
    <source>
        <dbReference type="ARBA" id="ARBA00023136"/>
    </source>
</evidence>
<dbReference type="PROSITE" id="PS50893">
    <property type="entry name" value="ABC_TRANSPORTER_2"/>
    <property type="match status" value="1"/>
</dbReference>
<dbReference type="Gene3D" id="2.40.50.140">
    <property type="entry name" value="Nucleic acid-binding proteins"/>
    <property type="match status" value="1"/>
</dbReference>
<dbReference type="GO" id="GO:0008643">
    <property type="term" value="P:carbohydrate transport"/>
    <property type="evidence" value="ECO:0007669"/>
    <property type="project" value="InterPro"/>
</dbReference>
<dbReference type="InterPro" id="IPR047641">
    <property type="entry name" value="ABC_transpr_MalK/UgpC-like"/>
</dbReference>
<name>A0A930UJ64_9GAMM</name>